<dbReference type="OrthoDB" id="1957339at2"/>
<gene>
    <name evidence="1" type="ORF">SAMN05660462_00868</name>
</gene>
<organism evidence="1 2">
    <name type="scientific">Proteiniborus ethanoligenes</name>
    <dbReference type="NCBI Taxonomy" id="415015"/>
    <lineage>
        <taxon>Bacteria</taxon>
        <taxon>Bacillati</taxon>
        <taxon>Bacillota</taxon>
        <taxon>Clostridia</taxon>
        <taxon>Eubacteriales</taxon>
        <taxon>Proteiniborus</taxon>
    </lineage>
</organism>
<evidence type="ECO:0000313" key="2">
    <source>
        <dbReference type="Proteomes" id="UP000198625"/>
    </source>
</evidence>
<name>A0A1H3MNA1_9FIRM</name>
<evidence type="ECO:0000313" key="1">
    <source>
        <dbReference type="EMBL" id="SDY77569.1"/>
    </source>
</evidence>
<keyword evidence="2" id="KW-1185">Reference proteome</keyword>
<sequence length="75" mass="8817">MIKDEQLTLFPLMERAKNVKTKSIPKNVTLKRGQLWCPYCSNVVIFVKDKRLNVKRCPFCGISDNDFWVKKVNEI</sequence>
<dbReference type="AlphaFoldDB" id="A0A1H3MNA1"/>
<dbReference type="EMBL" id="FNQE01000007">
    <property type="protein sequence ID" value="SDY77569.1"/>
    <property type="molecule type" value="Genomic_DNA"/>
</dbReference>
<dbReference type="RefSeq" id="WP_091727721.1">
    <property type="nucleotide sequence ID" value="NZ_FNQE01000007.1"/>
</dbReference>
<dbReference type="Proteomes" id="UP000198625">
    <property type="component" value="Unassembled WGS sequence"/>
</dbReference>
<reference evidence="1 2" key="1">
    <citation type="submission" date="2016-10" db="EMBL/GenBank/DDBJ databases">
        <authorList>
            <person name="de Groot N.N."/>
        </authorList>
    </citation>
    <scope>NUCLEOTIDE SEQUENCE [LARGE SCALE GENOMIC DNA]</scope>
    <source>
        <strain evidence="1 2">DSM 21650</strain>
    </source>
</reference>
<protein>
    <submittedName>
        <fullName evidence="1">Uncharacterized protein</fullName>
    </submittedName>
</protein>
<accession>A0A1H3MNA1</accession>
<proteinExistence type="predicted"/>